<name>A0A2S0WNK6_9ACTN</name>
<feature type="compositionally biased region" description="Pro residues" evidence="1">
    <location>
        <begin position="251"/>
        <end position="267"/>
    </location>
</feature>
<feature type="region of interest" description="Disordered" evidence="1">
    <location>
        <begin position="234"/>
        <end position="279"/>
    </location>
</feature>
<evidence type="ECO:0000256" key="1">
    <source>
        <dbReference type="SAM" id="MobiDB-lite"/>
    </source>
</evidence>
<gene>
    <name evidence="2" type="ORF">C3E78_12335</name>
</gene>
<dbReference type="EMBL" id="CP026952">
    <property type="protein sequence ID" value="AWB92928.1"/>
    <property type="molecule type" value="Genomic_DNA"/>
</dbReference>
<accession>A0A2S0WNK6</accession>
<dbReference type="Proteomes" id="UP000244384">
    <property type="component" value="Chromosome"/>
</dbReference>
<dbReference type="AlphaFoldDB" id="A0A2S0WNK6"/>
<evidence type="ECO:0000313" key="2">
    <source>
        <dbReference type="EMBL" id="AWB92928.1"/>
    </source>
</evidence>
<keyword evidence="3" id="KW-1185">Reference proteome</keyword>
<proteinExistence type="predicted"/>
<sequence length="316" mass="33855">MLMRARWGWALSVLGVLLTILGIAVMAVLGPDSRFSTGPHLIETDDTAVVTTPRVIRWADVQVDVLAEVPVRKPVFVGLANSVDVRDYVRRTKRLEITDFQRPWTISTRAVKGNPNLPGAPTALDWWIESSAGLGGASISTQLPDQTVSLAILSVGSSNLSGLQVTVAYGVKGGFAKGAALLLLGLGVAWLGILVRRNGPEDDDEDDPQDGEVVEEVVYVYVDDDGIEHEISAEEAQGLEIVEEDEEPVPSAGPEPEPGPDPEPAPAPERTGPAPAPRPVAAAQVLYVYVDEDGVEHEVSEDELAEFEIVDEEEDA</sequence>
<dbReference type="KEGG" id="aez:C3E78_12335"/>
<organism evidence="2 3">
    <name type="scientific">Aeromicrobium chenweiae</name>
    <dbReference type="NCBI Taxonomy" id="2079793"/>
    <lineage>
        <taxon>Bacteria</taxon>
        <taxon>Bacillati</taxon>
        <taxon>Actinomycetota</taxon>
        <taxon>Actinomycetes</taxon>
        <taxon>Propionibacteriales</taxon>
        <taxon>Nocardioidaceae</taxon>
        <taxon>Aeromicrobium</taxon>
    </lineage>
</organism>
<reference evidence="3" key="1">
    <citation type="submission" date="2018-01" db="EMBL/GenBank/DDBJ databases">
        <authorList>
            <person name="Li J."/>
        </authorList>
    </citation>
    <scope>NUCLEOTIDE SEQUENCE [LARGE SCALE GENOMIC DNA]</scope>
    <source>
        <strain evidence="3">592</strain>
    </source>
</reference>
<protein>
    <submittedName>
        <fullName evidence="2">Uncharacterized protein</fullName>
    </submittedName>
</protein>
<evidence type="ECO:0000313" key="3">
    <source>
        <dbReference type="Proteomes" id="UP000244384"/>
    </source>
</evidence>